<accession>A0A6A6YM78</accession>
<reference evidence="4" key="3">
    <citation type="submission" date="2025-04" db="UniProtKB">
        <authorList>
            <consortium name="RefSeq"/>
        </authorList>
    </citation>
    <scope>IDENTIFICATION</scope>
    <source>
        <strain evidence="4">CBS 304.34</strain>
    </source>
</reference>
<evidence type="ECO:0000313" key="3">
    <source>
        <dbReference type="Proteomes" id="UP000504636"/>
    </source>
</evidence>
<evidence type="ECO:0000313" key="2">
    <source>
        <dbReference type="EMBL" id="KAF2809982.1"/>
    </source>
</evidence>
<organism evidence="2">
    <name type="scientific">Mytilinidion resinicola</name>
    <dbReference type="NCBI Taxonomy" id="574789"/>
    <lineage>
        <taxon>Eukaryota</taxon>
        <taxon>Fungi</taxon>
        <taxon>Dikarya</taxon>
        <taxon>Ascomycota</taxon>
        <taxon>Pezizomycotina</taxon>
        <taxon>Dothideomycetes</taxon>
        <taxon>Pleosporomycetidae</taxon>
        <taxon>Mytilinidiales</taxon>
        <taxon>Mytilinidiaceae</taxon>
        <taxon>Mytilinidion</taxon>
    </lineage>
</organism>
<proteinExistence type="predicted"/>
<reference evidence="4" key="2">
    <citation type="submission" date="2020-04" db="EMBL/GenBank/DDBJ databases">
        <authorList>
            <consortium name="NCBI Genome Project"/>
        </authorList>
    </citation>
    <scope>NUCLEOTIDE SEQUENCE</scope>
    <source>
        <strain evidence="4">CBS 304.34</strain>
    </source>
</reference>
<dbReference type="RefSeq" id="XP_033576946.1">
    <property type="nucleotide sequence ID" value="XM_033727351.1"/>
</dbReference>
<gene>
    <name evidence="2 4" type="ORF">BDZ99DRAFT_562622</name>
</gene>
<dbReference type="EMBL" id="MU003700">
    <property type="protein sequence ID" value="KAF2809982.1"/>
    <property type="molecule type" value="Genomic_DNA"/>
</dbReference>
<name>A0A6A6YM78_9PEZI</name>
<dbReference type="GeneID" id="54468244"/>
<reference evidence="2 4" key="1">
    <citation type="journal article" date="2020" name="Stud. Mycol.">
        <title>101 Dothideomycetes genomes: a test case for predicting lifestyles and emergence of pathogens.</title>
        <authorList>
            <person name="Haridas S."/>
            <person name="Albert R."/>
            <person name="Binder M."/>
            <person name="Bloem J."/>
            <person name="Labutti K."/>
            <person name="Salamov A."/>
            <person name="Andreopoulos B."/>
            <person name="Baker S."/>
            <person name="Barry K."/>
            <person name="Bills G."/>
            <person name="Bluhm B."/>
            <person name="Cannon C."/>
            <person name="Castanera R."/>
            <person name="Culley D."/>
            <person name="Daum C."/>
            <person name="Ezra D."/>
            <person name="Gonzalez J."/>
            <person name="Henrissat B."/>
            <person name="Kuo A."/>
            <person name="Liang C."/>
            <person name="Lipzen A."/>
            <person name="Lutzoni F."/>
            <person name="Magnuson J."/>
            <person name="Mondo S."/>
            <person name="Nolan M."/>
            <person name="Ohm R."/>
            <person name="Pangilinan J."/>
            <person name="Park H.-J."/>
            <person name="Ramirez L."/>
            <person name="Alfaro M."/>
            <person name="Sun H."/>
            <person name="Tritt A."/>
            <person name="Yoshinaga Y."/>
            <person name="Zwiers L.-H."/>
            <person name="Turgeon B."/>
            <person name="Goodwin S."/>
            <person name="Spatafora J."/>
            <person name="Crous P."/>
            <person name="Grigoriev I."/>
        </authorList>
    </citation>
    <scope>NUCLEOTIDE SEQUENCE</scope>
    <source>
        <strain evidence="2 4">CBS 304.34</strain>
    </source>
</reference>
<dbReference type="Proteomes" id="UP000504636">
    <property type="component" value="Unplaced"/>
</dbReference>
<evidence type="ECO:0000256" key="1">
    <source>
        <dbReference type="SAM" id="MobiDB-lite"/>
    </source>
</evidence>
<feature type="region of interest" description="Disordered" evidence="1">
    <location>
        <begin position="27"/>
        <end position="50"/>
    </location>
</feature>
<sequence length="210" mass="22800">MWELGASTLAVSGRLLSLQPRIRRFTGDASAPRCQPLNPSHAKGGGRKGSKVCQKEAAQSLNKNPSANGERIWVDSAEHVPTGENGFRDAGPDVMRRRLWVLGRGSIALRQGLSERLTKIYPPASTRLGQRLLRAVCRAKSQISRSECLHSASMGGVGPPWARRGPNCLDPTAERFAVDTSHASPGYMTSPRHSLRMVSACRRNVGPLRA</sequence>
<dbReference type="AlphaFoldDB" id="A0A6A6YM78"/>
<keyword evidence="3" id="KW-1185">Reference proteome</keyword>
<evidence type="ECO:0000313" key="4">
    <source>
        <dbReference type="RefSeq" id="XP_033576946.1"/>
    </source>
</evidence>
<protein>
    <submittedName>
        <fullName evidence="2 4">Uncharacterized protein</fullName>
    </submittedName>
</protein>